<keyword evidence="2" id="KW-1185">Reference proteome</keyword>
<reference evidence="1 2" key="1">
    <citation type="submission" date="2014-03" db="EMBL/GenBank/DDBJ databases">
        <title>Draft genome of the hookworm Oesophagostomum dentatum.</title>
        <authorList>
            <person name="Mitreva M."/>
        </authorList>
    </citation>
    <scope>NUCLEOTIDE SEQUENCE [LARGE SCALE GENOMIC DNA]</scope>
    <source>
        <strain evidence="1 2">OD-Hann</strain>
    </source>
</reference>
<name>A0A0B1SCQ1_OESDE</name>
<organism evidence="1 2">
    <name type="scientific">Oesophagostomum dentatum</name>
    <name type="common">Nodular worm</name>
    <dbReference type="NCBI Taxonomy" id="61180"/>
    <lineage>
        <taxon>Eukaryota</taxon>
        <taxon>Metazoa</taxon>
        <taxon>Ecdysozoa</taxon>
        <taxon>Nematoda</taxon>
        <taxon>Chromadorea</taxon>
        <taxon>Rhabditida</taxon>
        <taxon>Rhabditina</taxon>
        <taxon>Rhabditomorpha</taxon>
        <taxon>Strongyloidea</taxon>
        <taxon>Strongylidae</taxon>
        <taxon>Oesophagostomum</taxon>
    </lineage>
</organism>
<dbReference type="Proteomes" id="UP000053660">
    <property type="component" value="Unassembled WGS sequence"/>
</dbReference>
<protein>
    <submittedName>
        <fullName evidence="1">Uncharacterized protein</fullName>
    </submittedName>
</protein>
<evidence type="ECO:0000313" key="1">
    <source>
        <dbReference type="EMBL" id="KHJ82689.1"/>
    </source>
</evidence>
<accession>A0A0B1SCQ1</accession>
<dbReference type="AlphaFoldDB" id="A0A0B1SCQ1"/>
<dbReference type="EMBL" id="KN577762">
    <property type="protein sequence ID" value="KHJ82689.1"/>
    <property type="molecule type" value="Genomic_DNA"/>
</dbReference>
<evidence type="ECO:0000313" key="2">
    <source>
        <dbReference type="Proteomes" id="UP000053660"/>
    </source>
</evidence>
<gene>
    <name evidence="1" type="ORF">OESDEN_17616</name>
</gene>
<dbReference type="OrthoDB" id="5793246at2759"/>
<sequence>MSCKKWRYDKCIAANMSRELVRSTRGSERLARITRRCAVIEHNTSSATDSPASACASNVGCDVPRISPIVAEEVDISKEARLKVIQHYKHIESELNNRRRIMYTDAKMLDIFTTVCECPFEKRHLKPLNYRQHSGHTRSDLIMLYDYTVAFMHYDDLDSYDKVFLWRRYATKFRLLHFTSHI</sequence>
<proteinExistence type="predicted"/>